<sequence>MYRLRHIVLRNVRRYTFRFEVPSSSKQVEEDIRKILKSRSAVDALDYVKMIGEVNHSLIQNRSINAVVYYLVKQDKYDLAESLIESSKITRDTKTYNILIEYWFEKNCPDRANHLMTQMLCDNVRPDASTLTIAFSGYMRLGMLDNVLRLINEMYDEYNIQPSDIDEFVTFANVLIRELCKQ</sequence>
<reference evidence="3 4" key="1">
    <citation type="submission" date="2024-03" db="EMBL/GenBank/DDBJ databases">
        <title>The Acrasis kona genome and developmental transcriptomes reveal deep origins of eukaryotic multicellular pathways.</title>
        <authorList>
            <person name="Sheikh S."/>
            <person name="Fu C.-J."/>
            <person name="Brown M.W."/>
            <person name="Baldauf S.L."/>
        </authorList>
    </citation>
    <scope>NUCLEOTIDE SEQUENCE [LARGE SCALE GENOMIC DNA]</scope>
    <source>
        <strain evidence="3 4">ATCC MYA-3509</strain>
    </source>
</reference>
<keyword evidence="4" id="KW-1185">Reference proteome</keyword>
<evidence type="ECO:0000256" key="2">
    <source>
        <dbReference type="PROSITE-ProRule" id="PRU00708"/>
    </source>
</evidence>
<protein>
    <submittedName>
        <fullName evidence="3">Pentatricopeptide repeat-containing protein</fullName>
    </submittedName>
</protein>
<evidence type="ECO:0000256" key="1">
    <source>
        <dbReference type="ARBA" id="ARBA00022737"/>
    </source>
</evidence>
<dbReference type="Pfam" id="PF13041">
    <property type="entry name" value="PPR_2"/>
    <property type="match status" value="1"/>
</dbReference>
<dbReference type="EMBL" id="JAOPGA020001263">
    <property type="protein sequence ID" value="KAL0486745.1"/>
    <property type="molecule type" value="Genomic_DNA"/>
</dbReference>
<dbReference type="NCBIfam" id="TIGR00756">
    <property type="entry name" value="PPR"/>
    <property type="match status" value="1"/>
</dbReference>
<dbReference type="PANTHER" id="PTHR47933">
    <property type="entry name" value="PENTATRICOPEPTIDE REPEAT-CONTAINING PROTEIN 1, MITOCHONDRIAL"/>
    <property type="match status" value="1"/>
</dbReference>
<dbReference type="Gene3D" id="1.25.40.10">
    <property type="entry name" value="Tetratricopeptide repeat domain"/>
    <property type="match status" value="1"/>
</dbReference>
<keyword evidence="1" id="KW-0677">Repeat</keyword>
<dbReference type="PANTHER" id="PTHR47933:SF11">
    <property type="entry name" value="PENTATRICOPEPTIDE REPEAT-CONTAINING PROTEIN 2"/>
    <property type="match status" value="1"/>
</dbReference>
<gene>
    <name evidence="3" type="ORF">AKO1_001569</name>
</gene>
<feature type="repeat" description="PPR" evidence="2">
    <location>
        <begin position="92"/>
        <end position="126"/>
    </location>
</feature>
<name>A0AAW2ZBB3_9EUKA</name>
<proteinExistence type="predicted"/>
<dbReference type="Proteomes" id="UP001431209">
    <property type="component" value="Unassembled WGS sequence"/>
</dbReference>
<dbReference type="GO" id="GO:0003729">
    <property type="term" value="F:mRNA binding"/>
    <property type="evidence" value="ECO:0007669"/>
    <property type="project" value="TreeGrafter"/>
</dbReference>
<comment type="caution">
    <text evidence="3">The sequence shown here is derived from an EMBL/GenBank/DDBJ whole genome shotgun (WGS) entry which is preliminary data.</text>
</comment>
<organism evidence="3 4">
    <name type="scientific">Acrasis kona</name>
    <dbReference type="NCBI Taxonomy" id="1008807"/>
    <lineage>
        <taxon>Eukaryota</taxon>
        <taxon>Discoba</taxon>
        <taxon>Heterolobosea</taxon>
        <taxon>Tetramitia</taxon>
        <taxon>Eutetramitia</taxon>
        <taxon>Acrasidae</taxon>
        <taxon>Acrasis</taxon>
    </lineage>
</organism>
<accession>A0AAW2ZBB3</accession>
<evidence type="ECO:0000313" key="4">
    <source>
        <dbReference type="Proteomes" id="UP001431209"/>
    </source>
</evidence>
<dbReference type="InterPro" id="IPR002885">
    <property type="entry name" value="PPR_rpt"/>
</dbReference>
<dbReference type="InterPro" id="IPR011990">
    <property type="entry name" value="TPR-like_helical_dom_sf"/>
</dbReference>
<dbReference type="AlphaFoldDB" id="A0AAW2ZBB3"/>
<evidence type="ECO:0000313" key="3">
    <source>
        <dbReference type="EMBL" id="KAL0486745.1"/>
    </source>
</evidence>
<dbReference type="InterPro" id="IPR051240">
    <property type="entry name" value="Mito_RNA-Proc/Resp"/>
</dbReference>
<dbReference type="PROSITE" id="PS51375">
    <property type="entry name" value="PPR"/>
    <property type="match status" value="1"/>
</dbReference>